<dbReference type="GO" id="GO:0016829">
    <property type="term" value="F:lyase activity"/>
    <property type="evidence" value="ECO:0007669"/>
    <property type="project" value="UniProtKB-KW"/>
</dbReference>
<dbReference type="NCBIfam" id="TIGR01182">
    <property type="entry name" value="eda"/>
    <property type="match status" value="1"/>
</dbReference>
<dbReference type="InterPro" id="IPR013785">
    <property type="entry name" value="Aldolase_TIM"/>
</dbReference>
<dbReference type="PANTHER" id="PTHR30246:SF1">
    <property type="entry name" value="2-DEHYDRO-3-DEOXY-6-PHOSPHOGALACTONATE ALDOLASE-RELATED"/>
    <property type="match status" value="1"/>
</dbReference>
<gene>
    <name evidence="6" type="ordered locus">Bcell_3750</name>
</gene>
<dbReference type="Pfam" id="PF01081">
    <property type="entry name" value="Aldolase"/>
    <property type="match status" value="1"/>
</dbReference>
<evidence type="ECO:0000256" key="4">
    <source>
        <dbReference type="ARBA" id="ARBA00023239"/>
    </source>
</evidence>
<dbReference type="RefSeq" id="WP_013490321.1">
    <property type="nucleotide sequence ID" value="NC_014829.1"/>
</dbReference>
<comment type="pathway">
    <text evidence="1">Carbohydrate acid metabolism.</text>
</comment>
<dbReference type="KEGG" id="bco:Bcell_3750"/>
<dbReference type="NCBIfam" id="NF005119">
    <property type="entry name" value="PRK06552.1"/>
    <property type="match status" value="1"/>
</dbReference>
<comment type="similarity">
    <text evidence="2">Belongs to the KHG/KDPG aldolase family.</text>
</comment>
<dbReference type="Proteomes" id="UP000001401">
    <property type="component" value="Chromosome"/>
</dbReference>
<proteinExistence type="inferred from homology"/>
<evidence type="ECO:0000256" key="1">
    <source>
        <dbReference type="ARBA" id="ARBA00004761"/>
    </source>
</evidence>
<evidence type="ECO:0000313" key="7">
    <source>
        <dbReference type="Proteomes" id="UP000001401"/>
    </source>
</evidence>
<sequence length="213" mass="22743">MFQSYETLQKLVAAKVTAVVRGDSYEEAETIANACVEGGISSIEITFTTPNAGSLIAHLKAQQKEITVGAGSVLDAETARFAILQGAEYVVSPCFDEETAKLCNTYHIPYIPGCMTIKEIKEAIQFGVALIKLFPGNNFSPAMIQAVKGPLPKVEMMPTGGVNMNNVQEWFENGAAAVGVGSDWNRALRAAGPKGVVEAAESYMDILVNYATT</sequence>
<reference evidence="6 7" key="1">
    <citation type="submission" date="2010-12" db="EMBL/GenBank/DDBJ databases">
        <title>Complete sequence of Bacillus cellulosilyticus DSM 2522.</title>
        <authorList>
            <consortium name="US DOE Joint Genome Institute"/>
            <person name="Lucas S."/>
            <person name="Copeland A."/>
            <person name="Lapidus A."/>
            <person name="Cheng J.-F."/>
            <person name="Bruce D."/>
            <person name="Goodwin L."/>
            <person name="Pitluck S."/>
            <person name="Chertkov O."/>
            <person name="Detter J.C."/>
            <person name="Han C."/>
            <person name="Tapia R."/>
            <person name="Land M."/>
            <person name="Hauser L."/>
            <person name="Jeffries C."/>
            <person name="Kyrpides N."/>
            <person name="Ivanova N."/>
            <person name="Mikhailova N."/>
            <person name="Brumm P."/>
            <person name="Mead D."/>
            <person name="Woyke T."/>
        </authorList>
    </citation>
    <scope>NUCLEOTIDE SEQUENCE [LARGE SCALE GENOMIC DNA]</scope>
    <source>
        <strain evidence="7">ATCC 21833 / DSM 2522 / FERM P-1141 / JCM 9156 / N-4</strain>
    </source>
</reference>
<dbReference type="STRING" id="649639.Bcell_3750"/>
<dbReference type="AlphaFoldDB" id="E6TTV9"/>
<organism evidence="6 7">
    <name type="scientific">Evansella cellulosilytica (strain ATCC 21833 / DSM 2522 / FERM P-1141 / JCM 9156 / N-4)</name>
    <name type="common">Bacillus cellulosilyticus</name>
    <dbReference type="NCBI Taxonomy" id="649639"/>
    <lineage>
        <taxon>Bacteria</taxon>
        <taxon>Bacillati</taxon>
        <taxon>Bacillota</taxon>
        <taxon>Bacilli</taxon>
        <taxon>Bacillales</taxon>
        <taxon>Bacillaceae</taxon>
        <taxon>Evansella</taxon>
    </lineage>
</organism>
<dbReference type="InterPro" id="IPR000887">
    <property type="entry name" value="Aldlse_KDPG_KHG"/>
</dbReference>
<keyword evidence="4" id="KW-0456">Lyase</keyword>
<name>E6TTV9_EVAC2</name>
<dbReference type="SUPFAM" id="SSF51569">
    <property type="entry name" value="Aldolase"/>
    <property type="match status" value="1"/>
</dbReference>
<keyword evidence="7" id="KW-1185">Reference proteome</keyword>
<evidence type="ECO:0000256" key="3">
    <source>
        <dbReference type="ARBA" id="ARBA00011233"/>
    </source>
</evidence>
<protein>
    <submittedName>
        <fullName evidence="6">2-dehydro-3-deoxyphosphogluconate aldolase/4-hydroxy-2-oxoglutarate aldolase</fullName>
    </submittedName>
</protein>
<keyword evidence="5" id="KW-0119">Carbohydrate metabolism</keyword>
<dbReference type="eggNOG" id="COG0800">
    <property type="taxonomic scope" value="Bacteria"/>
</dbReference>
<dbReference type="EMBL" id="CP002394">
    <property type="protein sequence ID" value="ADU31990.1"/>
    <property type="molecule type" value="Genomic_DNA"/>
</dbReference>
<dbReference type="PANTHER" id="PTHR30246">
    <property type="entry name" value="2-KETO-3-DEOXY-6-PHOSPHOGLUCONATE ALDOLASE"/>
    <property type="match status" value="1"/>
</dbReference>
<dbReference type="HOGENOM" id="CLU_077795_2_0_9"/>
<comment type="subunit">
    <text evidence="3">Homotrimer.</text>
</comment>
<dbReference type="CDD" id="cd00452">
    <property type="entry name" value="KDPG_aldolase"/>
    <property type="match status" value="1"/>
</dbReference>
<accession>E6TTV9</accession>
<evidence type="ECO:0000313" key="6">
    <source>
        <dbReference type="EMBL" id="ADU31990.1"/>
    </source>
</evidence>
<dbReference type="OrthoDB" id="9802667at2"/>
<evidence type="ECO:0000256" key="2">
    <source>
        <dbReference type="ARBA" id="ARBA00006906"/>
    </source>
</evidence>
<evidence type="ECO:0000256" key="5">
    <source>
        <dbReference type="ARBA" id="ARBA00023277"/>
    </source>
</evidence>
<dbReference type="Gene3D" id="3.20.20.70">
    <property type="entry name" value="Aldolase class I"/>
    <property type="match status" value="1"/>
</dbReference>